<sequence>MLEAREANLTIDLCLRVGEVLLSSGAGAADVTATMQGVARELGMRNADVDITFTSLAMSYQANPEEPALGSARQVSRRAIDYDHLTQVDHLVRRILDGVVDVHEARSELAQIVSTGHDRKRWAVTGGWGLMCGGVAIQLGGGPLVIGLAMLSAIIIDKVQDRMQRRRMPSFYQQVVGGGVATLLALGVGATPLSVNVSLVVTANIIMLLAGIGFMGALQDALTGFYVTASARLLEAFLATAGIIAGVTGGLSVASSLGVRIPQLEPGVANLQTVGMLALGSAVAASAFAYSTYAPRRILLPIALVAATAISISRVIELAEVGRAWSVAIAALFVGLVSFTVSGRMRVPPLVVVVPAIVPMLPGLSIYRGLTLLSEGGSATSPGLLAMVAAISVAIALASGVILGEYVAQPLKREAQRVEARLAGPRLVGPVHVMSSTRRRRRKRAEAAQEARDAGESGESGGAGS</sequence>
<comment type="subcellular location">
    <subcellularLocation>
        <location evidence="1">Cell membrane</location>
        <topology evidence="1">Multi-pass membrane protein</topology>
    </subcellularLocation>
</comment>
<feature type="transmembrane region" description="Helical" evidence="8">
    <location>
        <begin position="205"/>
        <end position="229"/>
    </location>
</feature>
<feature type="region of interest" description="Disordered" evidence="7">
    <location>
        <begin position="433"/>
        <end position="465"/>
    </location>
</feature>
<comment type="similarity">
    <text evidence="6">Belongs to the ThrE exporter (TC 2.A.79) family.</text>
</comment>
<dbReference type="InterPro" id="IPR024528">
    <property type="entry name" value="ThrE_2"/>
</dbReference>
<dbReference type="InterPro" id="IPR010619">
    <property type="entry name" value="ThrE-like_N"/>
</dbReference>
<dbReference type="PANTHER" id="PTHR34390">
    <property type="entry name" value="UPF0442 PROTEIN YJJB-RELATED"/>
    <property type="match status" value="1"/>
</dbReference>
<dbReference type="InterPro" id="IPR050539">
    <property type="entry name" value="ThrE_Dicarb/AminoAcid_Exp"/>
</dbReference>
<keyword evidence="5 8" id="KW-0472">Membrane</keyword>
<dbReference type="Pfam" id="PF12821">
    <property type="entry name" value="ThrE_2"/>
    <property type="match status" value="1"/>
</dbReference>
<evidence type="ECO:0000256" key="1">
    <source>
        <dbReference type="ARBA" id="ARBA00004651"/>
    </source>
</evidence>
<dbReference type="GO" id="GO:0022857">
    <property type="term" value="F:transmembrane transporter activity"/>
    <property type="evidence" value="ECO:0007669"/>
    <property type="project" value="InterPro"/>
</dbReference>
<evidence type="ECO:0000259" key="10">
    <source>
        <dbReference type="Pfam" id="PF12821"/>
    </source>
</evidence>
<feature type="domain" description="Threonine/serine exporter-like N-terminal" evidence="9">
    <location>
        <begin position="12"/>
        <end position="253"/>
    </location>
</feature>
<evidence type="ECO:0000256" key="8">
    <source>
        <dbReference type="SAM" id="Phobius"/>
    </source>
</evidence>
<feature type="transmembrane region" description="Helical" evidence="8">
    <location>
        <begin position="128"/>
        <end position="154"/>
    </location>
</feature>
<feature type="transmembrane region" description="Helical" evidence="8">
    <location>
        <begin position="322"/>
        <end position="343"/>
    </location>
</feature>
<dbReference type="Pfam" id="PF06738">
    <property type="entry name" value="ThrE"/>
    <property type="match status" value="1"/>
</dbReference>
<evidence type="ECO:0000259" key="9">
    <source>
        <dbReference type="Pfam" id="PF06738"/>
    </source>
</evidence>
<name>A0A7Y9JR02_9ACTN</name>
<reference evidence="11 12" key="1">
    <citation type="submission" date="2020-07" db="EMBL/GenBank/DDBJ databases">
        <title>Sequencing the genomes of 1000 actinobacteria strains.</title>
        <authorList>
            <person name="Klenk H.-P."/>
        </authorList>
    </citation>
    <scope>NUCLEOTIDE SEQUENCE [LARGE SCALE GENOMIC DNA]</scope>
    <source>
        <strain evidence="11 12">DSM 18965</strain>
    </source>
</reference>
<keyword evidence="12" id="KW-1185">Reference proteome</keyword>
<evidence type="ECO:0000256" key="5">
    <source>
        <dbReference type="ARBA" id="ARBA00023136"/>
    </source>
</evidence>
<dbReference type="Proteomes" id="UP000516957">
    <property type="component" value="Unassembled WGS sequence"/>
</dbReference>
<dbReference type="GO" id="GO:0015744">
    <property type="term" value="P:succinate transport"/>
    <property type="evidence" value="ECO:0007669"/>
    <property type="project" value="TreeGrafter"/>
</dbReference>
<keyword evidence="3 8" id="KW-0812">Transmembrane</keyword>
<protein>
    <submittedName>
        <fullName evidence="11">Uncharacterized membrane protein YjjP (DUF1212 family)</fullName>
    </submittedName>
</protein>
<evidence type="ECO:0000313" key="11">
    <source>
        <dbReference type="EMBL" id="NYD56244.1"/>
    </source>
</evidence>
<feature type="domain" description="Threonine/Serine exporter ThrE" evidence="10">
    <location>
        <begin position="279"/>
        <end position="405"/>
    </location>
</feature>
<feature type="transmembrane region" description="Helical" evidence="8">
    <location>
        <begin position="298"/>
        <end position="316"/>
    </location>
</feature>
<accession>A0A7Y9JR02</accession>
<feature type="transmembrane region" description="Helical" evidence="8">
    <location>
        <begin position="175"/>
        <end position="193"/>
    </location>
</feature>
<dbReference type="GO" id="GO:0005886">
    <property type="term" value="C:plasma membrane"/>
    <property type="evidence" value="ECO:0007669"/>
    <property type="project" value="UniProtKB-SubCell"/>
</dbReference>
<evidence type="ECO:0000313" key="12">
    <source>
        <dbReference type="Proteomes" id="UP000516957"/>
    </source>
</evidence>
<evidence type="ECO:0000256" key="2">
    <source>
        <dbReference type="ARBA" id="ARBA00022475"/>
    </source>
</evidence>
<evidence type="ECO:0000256" key="4">
    <source>
        <dbReference type="ARBA" id="ARBA00022989"/>
    </source>
</evidence>
<gene>
    <name evidence="11" type="ORF">BKA08_000482</name>
</gene>
<feature type="transmembrane region" description="Helical" evidence="8">
    <location>
        <begin position="350"/>
        <end position="370"/>
    </location>
</feature>
<organism evidence="11 12">
    <name type="scientific">Nocardioides marinisabuli</name>
    <dbReference type="NCBI Taxonomy" id="419476"/>
    <lineage>
        <taxon>Bacteria</taxon>
        <taxon>Bacillati</taxon>
        <taxon>Actinomycetota</taxon>
        <taxon>Actinomycetes</taxon>
        <taxon>Propionibacteriales</taxon>
        <taxon>Nocardioidaceae</taxon>
        <taxon>Nocardioides</taxon>
    </lineage>
</organism>
<keyword evidence="2" id="KW-1003">Cell membrane</keyword>
<evidence type="ECO:0000256" key="6">
    <source>
        <dbReference type="ARBA" id="ARBA00034125"/>
    </source>
</evidence>
<feature type="compositionally biased region" description="Basic and acidic residues" evidence="7">
    <location>
        <begin position="445"/>
        <end position="455"/>
    </location>
</feature>
<dbReference type="AlphaFoldDB" id="A0A7Y9JR02"/>
<feature type="transmembrane region" description="Helical" evidence="8">
    <location>
        <begin position="271"/>
        <end position="291"/>
    </location>
</feature>
<evidence type="ECO:0000256" key="3">
    <source>
        <dbReference type="ARBA" id="ARBA00022692"/>
    </source>
</evidence>
<feature type="transmembrane region" description="Helical" evidence="8">
    <location>
        <begin position="236"/>
        <end position="259"/>
    </location>
</feature>
<comment type="caution">
    <text evidence="11">The sequence shown here is derived from an EMBL/GenBank/DDBJ whole genome shotgun (WGS) entry which is preliminary data.</text>
</comment>
<keyword evidence="4 8" id="KW-1133">Transmembrane helix</keyword>
<dbReference type="EMBL" id="JACCBE010000001">
    <property type="protein sequence ID" value="NYD56244.1"/>
    <property type="molecule type" value="Genomic_DNA"/>
</dbReference>
<evidence type="ECO:0000256" key="7">
    <source>
        <dbReference type="SAM" id="MobiDB-lite"/>
    </source>
</evidence>
<dbReference type="RefSeq" id="WP_179614176.1">
    <property type="nucleotide sequence ID" value="NZ_CP059163.1"/>
</dbReference>
<dbReference type="PANTHER" id="PTHR34390:SF2">
    <property type="entry name" value="SUCCINATE TRANSPORTER SUBUNIT YJJP-RELATED"/>
    <property type="match status" value="1"/>
</dbReference>
<proteinExistence type="inferred from homology"/>
<feature type="transmembrane region" description="Helical" evidence="8">
    <location>
        <begin position="382"/>
        <end position="407"/>
    </location>
</feature>